<dbReference type="STRING" id="6184.A0A430QS43"/>
<dbReference type="PANTHER" id="PTHR43394">
    <property type="entry name" value="ATP-DEPENDENT PERMEASE MDL1, MITOCHONDRIAL"/>
    <property type="match status" value="1"/>
</dbReference>
<dbReference type="PROSITE" id="PS50893">
    <property type="entry name" value="ABC_TRANSPORTER_2"/>
    <property type="match status" value="2"/>
</dbReference>
<dbReference type="InterPro" id="IPR039421">
    <property type="entry name" value="Type_1_exporter"/>
</dbReference>
<evidence type="ECO:0000256" key="3">
    <source>
        <dbReference type="ARBA" id="ARBA00022692"/>
    </source>
</evidence>
<feature type="transmembrane region" description="Helical" evidence="8">
    <location>
        <begin position="157"/>
        <end position="183"/>
    </location>
</feature>
<comment type="subcellular location">
    <subcellularLocation>
        <location evidence="1">Membrane</location>
        <topology evidence="1">Multi-pass membrane protein</topology>
    </subcellularLocation>
</comment>
<dbReference type="Gene3D" id="1.20.1560.10">
    <property type="entry name" value="ABC transporter type 1, transmembrane domain"/>
    <property type="match status" value="2"/>
</dbReference>
<evidence type="ECO:0000256" key="8">
    <source>
        <dbReference type="SAM" id="Phobius"/>
    </source>
</evidence>
<dbReference type="FunFam" id="3.40.50.300:FF:000967">
    <property type="entry name" value="ABC multidrug transporter mdr4"/>
    <property type="match status" value="1"/>
</dbReference>
<dbReference type="InterPro" id="IPR011527">
    <property type="entry name" value="ABC1_TM_dom"/>
</dbReference>
<organism evidence="11 12">
    <name type="scientific">Schistosoma bovis</name>
    <name type="common">Blood fluke</name>
    <dbReference type="NCBI Taxonomy" id="6184"/>
    <lineage>
        <taxon>Eukaryota</taxon>
        <taxon>Metazoa</taxon>
        <taxon>Spiralia</taxon>
        <taxon>Lophotrochozoa</taxon>
        <taxon>Platyhelminthes</taxon>
        <taxon>Trematoda</taxon>
        <taxon>Digenea</taxon>
        <taxon>Strigeidida</taxon>
        <taxon>Schistosomatoidea</taxon>
        <taxon>Schistosomatidae</taxon>
        <taxon>Schistosoma</taxon>
    </lineage>
</organism>
<feature type="transmembrane region" description="Helical" evidence="8">
    <location>
        <begin position="550"/>
        <end position="571"/>
    </location>
</feature>
<dbReference type="Proteomes" id="UP000290809">
    <property type="component" value="Unassembled WGS sequence"/>
</dbReference>
<feature type="transmembrane region" description="Helical" evidence="8">
    <location>
        <begin position="591"/>
        <end position="619"/>
    </location>
</feature>
<evidence type="ECO:0000313" key="12">
    <source>
        <dbReference type="Proteomes" id="UP000290809"/>
    </source>
</evidence>
<sequence>MTNVFRLHSCSSIRYKDLAVLSQDVAWLDEHAVGSLIDKLTEHTTNIHLGIGEKLSEFIQNISSFFIGFLIAFAYGWKLSLVACSSLPLVLIGFSLFGTTVRRFTLMEQDAYSKSSTITEEVLSAIRTVITFSGERKEVLRYSSNLDKAAACGVKQAGWLGFAGGFVGMSIYTSTALVFWYGVTLIRQGEYDPGSVILVFLNIIIGSLFLGSALPNFRYFHVAKASARDIFDIIKRIFNDFSLTIQSNETTAFVGPSGCGKTTITQLIERFYDPDNGQVLFDDTDLRALNVNWIRSNIGIVQQDPVLFTGTISENIRMGCLNDTLTNDDDDKNMINSQTFVYYSASTYCIQHCSEMMALILQVQGYNTMISRTNSELSVGQKQRISIARALIRKPKILIFDEATSALDNHSERMIQRALENIKINRTVIIIAHRLSTIRNANKIVVLDNGRIREIGTHAQLSSTSGFYSAMLKLETPDNVSASINDNMTDLQADDTKFSNDDQLLLDGHTNNNLRCTNSCINKNMNVYQVNKMSSMLRLLKLSRPEWRSVTLGCIAASITGGLQPIFAILYSEIYTIFSLVQKPDEMQIRANLVTGIIALLGLIRLASSTFQGYFLGVASQKLTKRLRQNLFASMLKQEMAWHDKPENNPGILSFILTSDANKVNTFCGTSLGRLIESAILVIFSLTIAFVYNWKLTLVVLVFSPVTILSSYLQLRQIHVNSNVNNETMAARIIHEALSSARTVYAYGLENYFCKHYSTVLNLEMTAGNRTFIIYSFIYALAQSLPICSYAATFSYGAYLMSLEEINLTGIFKVFAAISFAAQALGRTSHVGPEMKHASLAANRIFKILDRDSKIPVDEGLCPDQSINNLPIEFRQVSYRYTSRPTSWVLKDFSWTFQPRQNTAIVGLSGSGKTSILCLIHRLYEADSSNTNSGIFLNDINIRTISPRWIREQICVVNQEPQLFNLTLMENIAYGNNAHPVTMDEITDAARRANIHEFIMTLPQGYDTLAGPRGTHISTGQRQRIAIARALVRKPKLLLLDEITSAMDPENERYIQNLLTGLSQDYTYLLVTHRLLSTTQVDQILFISRGRIVESGSFDQLIQSKGAFYALFCPEEIKQT</sequence>
<dbReference type="SMART" id="SM00382">
    <property type="entry name" value="AAA"/>
    <property type="match status" value="2"/>
</dbReference>
<dbReference type="EMBL" id="QMKO01001441">
    <property type="protein sequence ID" value="RTG90509.1"/>
    <property type="molecule type" value="Genomic_DNA"/>
</dbReference>
<keyword evidence="2" id="KW-0813">Transport</keyword>
<dbReference type="PANTHER" id="PTHR43394:SF18">
    <property type="entry name" value="ABC TRANSPORTER B FAMILY MEMBER 11-LIKE"/>
    <property type="match status" value="1"/>
</dbReference>
<dbReference type="GO" id="GO:0005524">
    <property type="term" value="F:ATP binding"/>
    <property type="evidence" value="ECO:0007669"/>
    <property type="project" value="UniProtKB-KW"/>
</dbReference>
<dbReference type="InterPro" id="IPR003439">
    <property type="entry name" value="ABC_transporter-like_ATP-bd"/>
</dbReference>
<feature type="domain" description="ABC transporter" evidence="9">
    <location>
        <begin position="217"/>
        <end position="474"/>
    </location>
</feature>
<keyword evidence="12" id="KW-1185">Reference proteome</keyword>
<dbReference type="GO" id="GO:0090374">
    <property type="term" value="P:oligopeptide export from mitochondrion"/>
    <property type="evidence" value="ECO:0007669"/>
    <property type="project" value="TreeGrafter"/>
</dbReference>
<feature type="transmembrane region" description="Helical" evidence="8">
    <location>
        <begin position="195"/>
        <end position="214"/>
    </location>
</feature>
<comment type="caution">
    <text evidence="11">The sequence shown here is derived from an EMBL/GenBank/DDBJ whole genome shotgun (WGS) entry which is preliminary data.</text>
</comment>
<dbReference type="PROSITE" id="PS50929">
    <property type="entry name" value="ABC_TM1F"/>
    <property type="match status" value="2"/>
</dbReference>
<dbReference type="AlphaFoldDB" id="A0A430QS43"/>
<dbReference type="Pfam" id="PF00664">
    <property type="entry name" value="ABC_membrane"/>
    <property type="match status" value="2"/>
</dbReference>
<dbReference type="PROSITE" id="PS00211">
    <property type="entry name" value="ABC_TRANSPORTER_1"/>
    <property type="match status" value="1"/>
</dbReference>
<keyword evidence="7 8" id="KW-0472">Membrane</keyword>
<feature type="transmembrane region" description="Helical" evidence="8">
    <location>
        <begin position="772"/>
        <end position="794"/>
    </location>
</feature>
<dbReference type="Pfam" id="PF00005">
    <property type="entry name" value="ABC_tran"/>
    <property type="match status" value="2"/>
</dbReference>
<evidence type="ECO:0000256" key="2">
    <source>
        <dbReference type="ARBA" id="ARBA00022448"/>
    </source>
</evidence>
<protein>
    <submittedName>
        <fullName evidence="11">ATP-binding cassette, subfamily B (MDR/TAP), member 1</fullName>
    </submittedName>
</protein>
<evidence type="ECO:0000259" key="10">
    <source>
        <dbReference type="PROSITE" id="PS50929"/>
    </source>
</evidence>
<evidence type="ECO:0000256" key="7">
    <source>
        <dbReference type="ARBA" id="ARBA00023136"/>
    </source>
</evidence>
<gene>
    <name evidence="11" type="ORF">DC041_0006198</name>
</gene>
<dbReference type="InterPro" id="IPR027417">
    <property type="entry name" value="P-loop_NTPase"/>
</dbReference>
<feature type="domain" description="ABC transmembrane type-1" evidence="10">
    <location>
        <begin position="19"/>
        <end position="220"/>
    </location>
</feature>
<dbReference type="GO" id="GO:0005743">
    <property type="term" value="C:mitochondrial inner membrane"/>
    <property type="evidence" value="ECO:0007669"/>
    <property type="project" value="TreeGrafter"/>
</dbReference>
<keyword evidence="5 11" id="KW-0067">ATP-binding</keyword>
<evidence type="ECO:0000256" key="4">
    <source>
        <dbReference type="ARBA" id="ARBA00022741"/>
    </source>
</evidence>
<dbReference type="CDD" id="cd18577">
    <property type="entry name" value="ABC_6TM_Pgp_ABCB1_D1_like"/>
    <property type="match status" value="1"/>
</dbReference>
<keyword evidence="4" id="KW-0547">Nucleotide-binding</keyword>
<evidence type="ECO:0000259" key="9">
    <source>
        <dbReference type="PROSITE" id="PS50893"/>
    </source>
</evidence>
<feature type="transmembrane region" description="Helical" evidence="8">
    <location>
        <begin position="698"/>
        <end position="715"/>
    </location>
</feature>
<feature type="transmembrane region" description="Helical" evidence="8">
    <location>
        <begin position="89"/>
        <end position="106"/>
    </location>
</feature>
<dbReference type="CDD" id="cd18578">
    <property type="entry name" value="ABC_6TM_Pgp_ABCB1_D2_like"/>
    <property type="match status" value="1"/>
</dbReference>
<dbReference type="Gene3D" id="3.40.50.300">
    <property type="entry name" value="P-loop containing nucleotide triphosphate hydrolases"/>
    <property type="match status" value="2"/>
</dbReference>
<reference evidence="11 12" key="1">
    <citation type="journal article" date="2019" name="PLoS Pathog.">
        <title>Genome sequence of the bovine parasite Schistosoma bovis Tanzania.</title>
        <authorList>
            <person name="Oey H."/>
            <person name="Zakrzewski M."/>
            <person name="Gobert G."/>
            <person name="Gravermann K."/>
            <person name="Stoye J."/>
            <person name="Jones M."/>
            <person name="Mcmanus D."/>
            <person name="Krause L."/>
        </authorList>
    </citation>
    <scope>NUCLEOTIDE SEQUENCE [LARGE SCALE GENOMIC DNA]</scope>
    <source>
        <strain evidence="11 12">TAN1997</strain>
    </source>
</reference>
<keyword evidence="6 8" id="KW-1133">Transmembrane helix</keyword>
<dbReference type="GO" id="GO:0016887">
    <property type="term" value="F:ATP hydrolysis activity"/>
    <property type="evidence" value="ECO:0007669"/>
    <property type="project" value="InterPro"/>
</dbReference>
<dbReference type="FunFam" id="3.40.50.300:FF:000913">
    <property type="entry name" value="ABC multidrug transporter SitT"/>
    <property type="match status" value="1"/>
</dbReference>
<proteinExistence type="predicted"/>
<dbReference type="SUPFAM" id="SSF90123">
    <property type="entry name" value="ABC transporter transmembrane region"/>
    <property type="match status" value="2"/>
</dbReference>
<dbReference type="GO" id="GO:0015421">
    <property type="term" value="F:ABC-type oligopeptide transporter activity"/>
    <property type="evidence" value="ECO:0007669"/>
    <property type="project" value="TreeGrafter"/>
</dbReference>
<name>A0A430QS43_SCHBO</name>
<evidence type="ECO:0000313" key="11">
    <source>
        <dbReference type="EMBL" id="RTG90509.1"/>
    </source>
</evidence>
<dbReference type="InterPro" id="IPR017871">
    <property type="entry name" value="ABC_transporter-like_CS"/>
</dbReference>
<feature type="domain" description="ABC transporter" evidence="9">
    <location>
        <begin position="872"/>
        <end position="1114"/>
    </location>
</feature>
<evidence type="ECO:0000256" key="6">
    <source>
        <dbReference type="ARBA" id="ARBA00022989"/>
    </source>
</evidence>
<dbReference type="InterPro" id="IPR003593">
    <property type="entry name" value="AAA+_ATPase"/>
</dbReference>
<feature type="transmembrane region" description="Helical" evidence="8">
    <location>
        <begin position="672"/>
        <end position="692"/>
    </location>
</feature>
<dbReference type="SUPFAM" id="SSF52540">
    <property type="entry name" value="P-loop containing nucleoside triphosphate hydrolases"/>
    <property type="match status" value="2"/>
</dbReference>
<evidence type="ECO:0000256" key="5">
    <source>
        <dbReference type="ARBA" id="ARBA00022840"/>
    </source>
</evidence>
<feature type="domain" description="ABC transmembrane type-1" evidence="10">
    <location>
        <begin position="552"/>
        <end position="837"/>
    </location>
</feature>
<feature type="transmembrane region" description="Helical" evidence="8">
    <location>
        <begin position="58"/>
        <end position="77"/>
    </location>
</feature>
<evidence type="ECO:0000256" key="1">
    <source>
        <dbReference type="ARBA" id="ARBA00004141"/>
    </source>
</evidence>
<dbReference type="InterPro" id="IPR036640">
    <property type="entry name" value="ABC1_TM_sf"/>
</dbReference>
<accession>A0A430QS43</accession>
<keyword evidence="3 8" id="KW-0812">Transmembrane</keyword>